<geneLocation type="plasmid" evidence="3">
    <name>prln1</name>
</geneLocation>
<name>A0A2K9ZD67_RHILE</name>
<evidence type="ECO:0000313" key="3">
    <source>
        <dbReference type="Proteomes" id="UP000238523"/>
    </source>
</evidence>
<gene>
    <name evidence="2" type="ORF">CUJ84_pRLN1000724</name>
</gene>
<evidence type="ECO:0000256" key="1">
    <source>
        <dbReference type="SAM" id="MobiDB-lite"/>
    </source>
</evidence>
<organism evidence="2 3">
    <name type="scientific">Rhizobium leguminosarum</name>
    <dbReference type="NCBI Taxonomy" id="384"/>
    <lineage>
        <taxon>Bacteria</taxon>
        <taxon>Pseudomonadati</taxon>
        <taxon>Pseudomonadota</taxon>
        <taxon>Alphaproteobacteria</taxon>
        <taxon>Hyphomicrobiales</taxon>
        <taxon>Rhizobiaceae</taxon>
        <taxon>Rhizobium/Agrobacterium group</taxon>
        <taxon>Rhizobium</taxon>
    </lineage>
</organism>
<proteinExistence type="predicted"/>
<reference evidence="2 3" key="1">
    <citation type="submission" date="2017-11" db="EMBL/GenBank/DDBJ databases">
        <title>Complete genome of Rhizobium leguminosarum Norway, an ineffective micro-symbiont.</title>
        <authorList>
            <person name="Hoffrichter A."/>
            <person name="Liang J."/>
            <person name="Brachmann A."/>
            <person name="Marin M."/>
        </authorList>
    </citation>
    <scope>NUCLEOTIDE SEQUENCE [LARGE SCALE GENOMIC DNA]</scope>
    <source>
        <strain evidence="2 3">Norway</strain>
        <plasmid evidence="3">Plasmid prln1</plasmid>
    </source>
</reference>
<dbReference type="AlphaFoldDB" id="A0A2K9ZD67"/>
<sequence length="105" mass="11124">MTPAVMRIGASQGSRQRPAEPARGGADFVGAEGTAVEPKLEGPRDLEAARSSWQTWQSEQTIHVSFGTRKQAAGKAGRLRCYHCESRPRSLGAGCSSFSSGCSRG</sequence>
<accession>A0A2K9ZD67</accession>
<protein>
    <submittedName>
        <fullName evidence="2">Uncharacterized protein</fullName>
    </submittedName>
</protein>
<evidence type="ECO:0000313" key="2">
    <source>
        <dbReference type="EMBL" id="AUW46179.1"/>
    </source>
</evidence>
<feature type="region of interest" description="Disordered" evidence="1">
    <location>
        <begin position="1"/>
        <end position="30"/>
    </location>
</feature>
<dbReference type="Proteomes" id="UP000238523">
    <property type="component" value="Plasmid pRLN1"/>
</dbReference>
<dbReference type="EMBL" id="CP025013">
    <property type="protein sequence ID" value="AUW46179.1"/>
    <property type="molecule type" value="Genomic_DNA"/>
</dbReference>
<keyword evidence="2" id="KW-0614">Plasmid</keyword>